<dbReference type="AlphaFoldDB" id="A0A242MQ69"/>
<evidence type="ECO:0000313" key="2">
    <source>
        <dbReference type="EMBL" id="OTP73469.1"/>
    </source>
</evidence>
<dbReference type="Proteomes" id="UP000194546">
    <property type="component" value="Unassembled WGS sequence"/>
</dbReference>
<accession>A0A242MQ69</accession>
<evidence type="ECO:0000256" key="1">
    <source>
        <dbReference type="SAM" id="MobiDB-lite"/>
    </source>
</evidence>
<organism evidence="2 3">
    <name type="scientific">Caballeronia sordidicola</name>
    <name type="common">Burkholderia sordidicola</name>
    <dbReference type="NCBI Taxonomy" id="196367"/>
    <lineage>
        <taxon>Bacteria</taxon>
        <taxon>Pseudomonadati</taxon>
        <taxon>Pseudomonadota</taxon>
        <taxon>Betaproteobacteria</taxon>
        <taxon>Burkholderiales</taxon>
        <taxon>Burkholderiaceae</taxon>
        <taxon>Caballeronia</taxon>
    </lineage>
</organism>
<evidence type="ECO:0000313" key="3">
    <source>
        <dbReference type="Proteomes" id="UP000194546"/>
    </source>
</evidence>
<sequence length="53" mass="5742">MPYVRPGLNPGSNASGKEIRSRFSGQGKDAENPRHGPSSVTACPYQRKIKCLP</sequence>
<keyword evidence="2" id="KW-0689">Ribosomal protein</keyword>
<gene>
    <name evidence="2" type="ORF">PAMC26510_19530</name>
</gene>
<dbReference type="EMBL" id="NBTY01000100">
    <property type="protein sequence ID" value="OTP73469.1"/>
    <property type="molecule type" value="Genomic_DNA"/>
</dbReference>
<protein>
    <submittedName>
        <fullName evidence="2">SSU ribosomal protein S15p (S13e)</fullName>
    </submittedName>
</protein>
<keyword evidence="2" id="KW-0687">Ribonucleoprotein</keyword>
<dbReference type="GO" id="GO:0005840">
    <property type="term" value="C:ribosome"/>
    <property type="evidence" value="ECO:0007669"/>
    <property type="project" value="UniProtKB-KW"/>
</dbReference>
<name>A0A242MQ69_CABSO</name>
<comment type="caution">
    <text evidence="2">The sequence shown here is derived from an EMBL/GenBank/DDBJ whole genome shotgun (WGS) entry which is preliminary data.</text>
</comment>
<reference evidence="2 3" key="1">
    <citation type="submission" date="2017-03" db="EMBL/GenBank/DDBJ databases">
        <title>Genome analysis of strain PAMC 26510.</title>
        <authorList>
            <person name="Oh H.-M."/>
            <person name="Yang J.-A."/>
        </authorList>
    </citation>
    <scope>NUCLEOTIDE SEQUENCE [LARGE SCALE GENOMIC DNA]</scope>
    <source>
        <strain evidence="2 3">PAMC 26510</strain>
    </source>
</reference>
<proteinExistence type="predicted"/>
<feature type="region of interest" description="Disordered" evidence="1">
    <location>
        <begin position="1"/>
        <end position="41"/>
    </location>
</feature>